<feature type="transmembrane region" description="Helical" evidence="13">
    <location>
        <begin position="366"/>
        <end position="387"/>
    </location>
</feature>
<keyword evidence="7" id="KW-0573">Peptidoglycan synthesis</keyword>
<gene>
    <name evidence="14" type="ORF">HOC_17621</name>
</gene>
<dbReference type="InterPro" id="IPR011923">
    <property type="entry name" value="RodA/MrdB"/>
</dbReference>
<dbReference type="GO" id="GO:0005886">
    <property type="term" value="C:plasma membrane"/>
    <property type="evidence" value="ECO:0007669"/>
    <property type="project" value="TreeGrafter"/>
</dbReference>
<comment type="caution">
    <text evidence="14">The sequence shown here is derived from an EMBL/GenBank/DDBJ whole genome shotgun (WGS) entry which is preliminary data.</text>
</comment>
<dbReference type="RefSeq" id="WP_241767081.1">
    <property type="nucleotide sequence ID" value="NZ_ARYL01000038.1"/>
</dbReference>
<dbReference type="EMBL" id="ARYL01000038">
    <property type="protein sequence ID" value="KDA01052.1"/>
    <property type="molecule type" value="Genomic_DNA"/>
</dbReference>
<evidence type="ECO:0000256" key="7">
    <source>
        <dbReference type="ARBA" id="ARBA00022984"/>
    </source>
</evidence>
<evidence type="ECO:0000256" key="10">
    <source>
        <dbReference type="ARBA" id="ARBA00023316"/>
    </source>
</evidence>
<evidence type="ECO:0000313" key="14">
    <source>
        <dbReference type="EMBL" id="KDA01052.1"/>
    </source>
</evidence>
<protein>
    <recommendedName>
        <fullName evidence="12">Cell wall polymerase</fullName>
    </recommendedName>
    <alternativeName>
        <fullName evidence="11">Peptidoglycan polymerase</fullName>
    </alternativeName>
</protein>
<dbReference type="NCBIfam" id="TIGR02210">
    <property type="entry name" value="rodA_shape"/>
    <property type="match status" value="1"/>
</dbReference>
<keyword evidence="2" id="KW-1003">Cell membrane</keyword>
<feature type="transmembrane region" description="Helical" evidence="13">
    <location>
        <begin position="209"/>
        <end position="227"/>
    </location>
</feature>
<proteinExistence type="predicted"/>
<keyword evidence="9 13" id="KW-0472">Membrane</keyword>
<dbReference type="GO" id="GO:0016757">
    <property type="term" value="F:glycosyltransferase activity"/>
    <property type="evidence" value="ECO:0007669"/>
    <property type="project" value="UniProtKB-KW"/>
</dbReference>
<evidence type="ECO:0000256" key="5">
    <source>
        <dbReference type="ARBA" id="ARBA00022692"/>
    </source>
</evidence>
<feature type="transmembrane region" description="Helical" evidence="13">
    <location>
        <begin position="68"/>
        <end position="91"/>
    </location>
</feature>
<feature type="transmembrane region" description="Helical" evidence="13">
    <location>
        <begin position="186"/>
        <end position="204"/>
    </location>
</feature>
<evidence type="ECO:0000256" key="4">
    <source>
        <dbReference type="ARBA" id="ARBA00022679"/>
    </source>
</evidence>
<sequence length="401" mass="43285">MSRDGYTGFSRGEARTRTAKSLNFETMGPLRRLAKLPWGFILLIIAMALTGVAMLYSSAYTNPNEHNLWYLQLTRFGISFVMMLVLAMLPLSWWRTLALPAYAFTILLLVLVLVMGFSGGGAQRWLQIGPIGVQPSEFAKLATTMALAWYYDRVITPTSGRILIHIGALCIMLIPAALIFKQPDFGTTLALIASGGVVIFLAGLSMRVILVGMLAGIASVPGIYFVLADYQRERVDTFLAQMSGHATNALGESYQIEQGLIAIGGGGVNGKGWLQGIQSQQDYVPEQHTDFILTVIGEEFGFIGTTALLLGFAVILGWSFYSASQSHSWFGRLASAGAAATVAFYIVFNVGMVIGLLPVVGMPLPLISYGGTAMLTTMACFGLILSAHMHRDEKLSSTGII</sequence>
<dbReference type="InterPro" id="IPR001182">
    <property type="entry name" value="FtsW/RodA"/>
</dbReference>
<dbReference type="PANTHER" id="PTHR30474:SF1">
    <property type="entry name" value="PEPTIDOGLYCAN GLYCOSYLTRANSFERASE MRDB"/>
    <property type="match status" value="1"/>
</dbReference>
<feature type="transmembrane region" description="Helical" evidence="13">
    <location>
        <begin position="333"/>
        <end position="360"/>
    </location>
</feature>
<keyword evidence="8 13" id="KW-1133">Transmembrane helix</keyword>
<evidence type="ECO:0000256" key="2">
    <source>
        <dbReference type="ARBA" id="ARBA00022475"/>
    </source>
</evidence>
<dbReference type="InterPro" id="IPR018365">
    <property type="entry name" value="Cell_cycle_FtsW-rel_CS"/>
</dbReference>
<dbReference type="GO" id="GO:0051301">
    <property type="term" value="P:cell division"/>
    <property type="evidence" value="ECO:0007669"/>
    <property type="project" value="InterPro"/>
</dbReference>
<dbReference type="PROSITE" id="PS00428">
    <property type="entry name" value="FTSW_RODA_SPOVE"/>
    <property type="match status" value="1"/>
</dbReference>
<dbReference type="Proteomes" id="UP000024942">
    <property type="component" value="Unassembled WGS sequence"/>
</dbReference>
<dbReference type="Pfam" id="PF01098">
    <property type="entry name" value="FTSW_RODA_SPOVE"/>
    <property type="match status" value="1"/>
</dbReference>
<dbReference type="GO" id="GO:0008360">
    <property type="term" value="P:regulation of cell shape"/>
    <property type="evidence" value="ECO:0007669"/>
    <property type="project" value="UniProtKB-KW"/>
</dbReference>
<keyword evidence="4" id="KW-0808">Transferase</keyword>
<evidence type="ECO:0000256" key="11">
    <source>
        <dbReference type="ARBA" id="ARBA00032370"/>
    </source>
</evidence>
<evidence type="ECO:0000256" key="13">
    <source>
        <dbReference type="SAM" id="Phobius"/>
    </source>
</evidence>
<evidence type="ECO:0000256" key="1">
    <source>
        <dbReference type="ARBA" id="ARBA00004141"/>
    </source>
</evidence>
<keyword evidence="15" id="KW-1185">Reference proteome</keyword>
<evidence type="ECO:0000256" key="8">
    <source>
        <dbReference type="ARBA" id="ARBA00022989"/>
    </source>
</evidence>
<dbReference type="STRING" id="1280953.HOC_17621"/>
<keyword evidence="3" id="KW-0328">Glycosyltransferase</keyword>
<evidence type="ECO:0000256" key="12">
    <source>
        <dbReference type="ARBA" id="ARBA00033270"/>
    </source>
</evidence>
<dbReference type="eggNOG" id="COG0772">
    <property type="taxonomic scope" value="Bacteria"/>
</dbReference>
<evidence type="ECO:0000256" key="3">
    <source>
        <dbReference type="ARBA" id="ARBA00022676"/>
    </source>
</evidence>
<accession>A0A059G2G1</accession>
<feature type="transmembrane region" description="Helical" evidence="13">
    <location>
        <begin position="36"/>
        <end position="56"/>
    </location>
</feature>
<dbReference type="PANTHER" id="PTHR30474">
    <property type="entry name" value="CELL CYCLE PROTEIN"/>
    <property type="match status" value="1"/>
</dbReference>
<comment type="subcellular location">
    <subcellularLocation>
        <location evidence="1">Membrane</location>
        <topology evidence="1">Multi-pass membrane protein</topology>
    </subcellularLocation>
</comment>
<dbReference type="GO" id="GO:0071555">
    <property type="term" value="P:cell wall organization"/>
    <property type="evidence" value="ECO:0007669"/>
    <property type="project" value="UniProtKB-KW"/>
</dbReference>
<name>A0A059G2G1_9PROT</name>
<dbReference type="PATRIC" id="fig|1280953.3.peg.3528"/>
<feature type="transmembrane region" description="Helical" evidence="13">
    <location>
        <begin position="162"/>
        <end position="180"/>
    </location>
</feature>
<organism evidence="14 15">
    <name type="scientific">Hyphomonas oceanitis SCH89</name>
    <dbReference type="NCBI Taxonomy" id="1280953"/>
    <lineage>
        <taxon>Bacteria</taxon>
        <taxon>Pseudomonadati</taxon>
        <taxon>Pseudomonadota</taxon>
        <taxon>Alphaproteobacteria</taxon>
        <taxon>Hyphomonadales</taxon>
        <taxon>Hyphomonadaceae</taxon>
        <taxon>Hyphomonas</taxon>
    </lineage>
</organism>
<dbReference type="GO" id="GO:0009252">
    <property type="term" value="P:peptidoglycan biosynthetic process"/>
    <property type="evidence" value="ECO:0007669"/>
    <property type="project" value="UniProtKB-KW"/>
</dbReference>
<dbReference type="GO" id="GO:0032153">
    <property type="term" value="C:cell division site"/>
    <property type="evidence" value="ECO:0007669"/>
    <property type="project" value="TreeGrafter"/>
</dbReference>
<evidence type="ECO:0000313" key="15">
    <source>
        <dbReference type="Proteomes" id="UP000024942"/>
    </source>
</evidence>
<evidence type="ECO:0000256" key="9">
    <source>
        <dbReference type="ARBA" id="ARBA00023136"/>
    </source>
</evidence>
<evidence type="ECO:0000256" key="6">
    <source>
        <dbReference type="ARBA" id="ARBA00022960"/>
    </source>
</evidence>
<dbReference type="GO" id="GO:0015648">
    <property type="term" value="F:lipid-linked peptidoglycan transporter activity"/>
    <property type="evidence" value="ECO:0007669"/>
    <property type="project" value="TreeGrafter"/>
</dbReference>
<feature type="transmembrane region" description="Helical" evidence="13">
    <location>
        <begin position="97"/>
        <end position="117"/>
    </location>
</feature>
<keyword evidence="5 13" id="KW-0812">Transmembrane</keyword>
<reference evidence="14 15" key="1">
    <citation type="journal article" date="2014" name="Antonie Van Leeuwenhoek">
        <title>Hyphomonas beringensis sp. nov. and Hyphomonas chukchiensis sp. nov., isolated from surface seawater of the Bering Sea and Chukchi Sea.</title>
        <authorList>
            <person name="Li C."/>
            <person name="Lai Q."/>
            <person name="Li G."/>
            <person name="Dong C."/>
            <person name="Wang J."/>
            <person name="Liao Y."/>
            <person name="Shao Z."/>
        </authorList>
    </citation>
    <scope>NUCLEOTIDE SEQUENCE [LARGE SCALE GENOMIC DNA]</scope>
    <source>
        <strain evidence="14 15">SCH89</strain>
    </source>
</reference>
<dbReference type="AlphaFoldDB" id="A0A059G2G1"/>
<keyword evidence="10" id="KW-0961">Cell wall biogenesis/degradation</keyword>
<keyword evidence="6" id="KW-0133">Cell shape</keyword>
<feature type="transmembrane region" description="Helical" evidence="13">
    <location>
        <begin position="300"/>
        <end position="321"/>
    </location>
</feature>